<reference evidence="3" key="1">
    <citation type="submission" date="2024-05" db="EMBL/GenBank/DDBJ databases">
        <title>Whole genome shotgun sequence of Streptomyces violascens NBRC 12920.</title>
        <authorList>
            <person name="Komaki H."/>
            <person name="Tamura T."/>
        </authorList>
    </citation>
    <scope>NUCLEOTIDE SEQUENCE</scope>
    <source>
        <strain evidence="3">NBRC 12920</strain>
    </source>
</reference>
<comment type="caution">
    <text evidence="3">The sequence shown here is derived from an EMBL/GenBank/DDBJ whole genome shotgun (WGS) entry which is preliminary data.</text>
</comment>
<feature type="transmembrane region" description="Helical" evidence="2">
    <location>
        <begin position="41"/>
        <end position="61"/>
    </location>
</feature>
<proteinExistence type="predicted"/>
<evidence type="ECO:0000313" key="4">
    <source>
        <dbReference type="Proteomes" id="UP001050808"/>
    </source>
</evidence>
<name>A0ABQ3QWZ9_9ACTN</name>
<keyword evidence="2" id="KW-0812">Transmembrane</keyword>
<sequence length="101" mass="10078">MPAVLAGLLPLIGVGARPAAPAAVAVLLIGLASGALVPPLQAWGLGAAIVVLALIGVPIALRNRPASTDAADAVTGRGPRPKAPFLLPHKRRPGPNLRIKA</sequence>
<dbReference type="EMBL" id="BNDY01000017">
    <property type="protein sequence ID" value="GHI41785.1"/>
    <property type="molecule type" value="Genomic_DNA"/>
</dbReference>
<evidence type="ECO:0000313" key="3">
    <source>
        <dbReference type="EMBL" id="GHI41785.1"/>
    </source>
</evidence>
<organism evidence="3 4">
    <name type="scientific">Streptomyces violascens</name>
    <dbReference type="NCBI Taxonomy" id="67381"/>
    <lineage>
        <taxon>Bacteria</taxon>
        <taxon>Bacillati</taxon>
        <taxon>Actinomycetota</taxon>
        <taxon>Actinomycetes</taxon>
        <taxon>Kitasatosporales</taxon>
        <taxon>Streptomycetaceae</taxon>
        <taxon>Streptomyces</taxon>
    </lineage>
</organism>
<evidence type="ECO:0000256" key="1">
    <source>
        <dbReference type="SAM" id="MobiDB-lite"/>
    </source>
</evidence>
<keyword evidence="4" id="KW-1185">Reference proteome</keyword>
<dbReference type="RefSeq" id="WP_226599711.1">
    <property type="nucleotide sequence ID" value="NZ_BNDY01000017.1"/>
</dbReference>
<accession>A0ABQ3QWZ9</accession>
<protein>
    <submittedName>
        <fullName evidence="3">Uncharacterized protein</fullName>
    </submittedName>
</protein>
<dbReference type="Proteomes" id="UP001050808">
    <property type="component" value="Unassembled WGS sequence"/>
</dbReference>
<gene>
    <name evidence="3" type="ORF">Sviol_61930</name>
</gene>
<feature type="region of interest" description="Disordered" evidence="1">
    <location>
        <begin position="68"/>
        <end position="101"/>
    </location>
</feature>
<evidence type="ECO:0000256" key="2">
    <source>
        <dbReference type="SAM" id="Phobius"/>
    </source>
</evidence>
<keyword evidence="2" id="KW-1133">Transmembrane helix</keyword>
<feature type="compositionally biased region" description="Basic residues" evidence="1">
    <location>
        <begin position="88"/>
        <end position="101"/>
    </location>
</feature>
<keyword evidence="2" id="KW-0472">Membrane</keyword>